<dbReference type="InterPro" id="IPR010730">
    <property type="entry name" value="HET"/>
</dbReference>
<dbReference type="PANTHER" id="PTHR24148:SF64">
    <property type="entry name" value="HETEROKARYON INCOMPATIBILITY DOMAIN-CONTAINING PROTEIN"/>
    <property type="match status" value="1"/>
</dbReference>
<dbReference type="Proteomes" id="UP000799440">
    <property type="component" value="Unassembled WGS sequence"/>
</dbReference>
<protein>
    <recommendedName>
        <fullName evidence="1">Heterokaryon incompatibility domain-containing protein</fullName>
    </recommendedName>
</protein>
<organism evidence="2 3">
    <name type="scientific">Sporormia fimetaria CBS 119925</name>
    <dbReference type="NCBI Taxonomy" id="1340428"/>
    <lineage>
        <taxon>Eukaryota</taxon>
        <taxon>Fungi</taxon>
        <taxon>Dikarya</taxon>
        <taxon>Ascomycota</taxon>
        <taxon>Pezizomycotina</taxon>
        <taxon>Dothideomycetes</taxon>
        <taxon>Pleosporomycetidae</taxon>
        <taxon>Pleosporales</taxon>
        <taxon>Sporormiaceae</taxon>
        <taxon>Sporormia</taxon>
    </lineage>
</organism>
<accession>A0A6A6V1U6</accession>
<evidence type="ECO:0000259" key="1">
    <source>
        <dbReference type="Pfam" id="PF06985"/>
    </source>
</evidence>
<dbReference type="Pfam" id="PF06985">
    <property type="entry name" value="HET"/>
    <property type="match status" value="1"/>
</dbReference>
<evidence type="ECO:0000313" key="3">
    <source>
        <dbReference type="Proteomes" id="UP000799440"/>
    </source>
</evidence>
<dbReference type="EMBL" id="MU006592">
    <property type="protein sequence ID" value="KAF2743993.1"/>
    <property type="molecule type" value="Genomic_DNA"/>
</dbReference>
<dbReference type="AlphaFoldDB" id="A0A6A6V1U6"/>
<dbReference type="Pfam" id="PF26639">
    <property type="entry name" value="Het-6_barrel"/>
    <property type="match status" value="1"/>
</dbReference>
<evidence type="ECO:0000313" key="2">
    <source>
        <dbReference type="EMBL" id="KAF2743993.1"/>
    </source>
</evidence>
<dbReference type="OrthoDB" id="2157530at2759"/>
<proteinExistence type="predicted"/>
<feature type="domain" description="Heterokaryon incompatibility" evidence="1">
    <location>
        <begin position="67"/>
        <end position="204"/>
    </location>
</feature>
<gene>
    <name evidence="2" type="ORF">M011DRAFT_489313</name>
</gene>
<dbReference type="PANTHER" id="PTHR24148">
    <property type="entry name" value="ANKYRIN REPEAT DOMAIN-CONTAINING PROTEIN 39 HOMOLOG-RELATED"/>
    <property type="match status" value="1"/>
</dbReference>
<name>A0A6A6V1U6_9PLEO</name>
<keyword evidence="3" id="KW-1185">Reference proteome</keyword>
<sequence length="855" mass="97334">METCQGSRSYVYTDLPHKLAFRLLDLHPAPAFDSPLEATLRQSRFRAKHLSPGVFELEEEIACVDDFEALSYSWGPSQPSAMLSLPDNTFLLIGPNLESFLRHRRHAVHTVTVWIDAVCINQSNVAELNSQVRMMHLLYKAAPRLTIWLGPASDDSDLAIDTLKSLNENRNVFMLVTRPAKRMHRAIQALLAKSWWSRSWIVQEVAQGGSEAKYPKTQLRCGNAIIAWTQLILACAVLKLNQPQWAQDYSCVNKALLLDEQCSRSPEANVRNDASTLLEDVATYRFFETADPRNKIYSMIGFRIHPRSIGGRLDMLATPYPIDYACHYSEVYIRFALYGIDRSDSLDILRHCERDHDLEDESKMPSWAPDWMARSLPEPLPSSKRKGQKTYLGANQDVLRERAQIALDTIGNSHLERDFGWRVIDDCNCSEKVVAMHTCDDSEPVLFRHPMSSGTSLACRQVSEHQADLMQKGYLKELLSADQGYRTCYKAAGQTLLAHWHILGNKAGIPREIEIPTAMFDTIAYAHAPYVDDLSDWTKSTHFLVSLAQCKQKVLDTEGPNEYGEEKARLEAFWKTIFAGQAAFDPDGYAEWLPVIPDAWEHSEPPLVPTDPLQVEYLEWEMIQFPGKGKAIVRAASPLDRIRMHTYAVSTTHPEITKPYTRDQQEEASTRSKFKELGELWKLQPYDLYHRPFELPSVVPDPYWEYRRRLDTRAQQETSEARKHKWAHSIFGDDCAETDKLQAALEAEINKTPSMVPQKVERRDLAQYALGRRFFITKQGAFALGPKHARLGDQVIIPLSLDVPLVVRRCEEKTFQVVGETYVHGIMDGELLKDLPPDGRKNGKFVPGVGLLRLK</sequence>
<dbReference type="InterPro" id="IPR052895">
    <property type="entry name" value="HetReg/Transcr_Mod"/>
</dbReference>
<reference evidence="2" key="1">
    <citation type="journal article" date="2020" name="Stud. Mycol.">
        <title>101 Dothideomycetes genomes: a test case for predicting lifestyles and emergence of pathogens.</title>
        <authorList>
            <person name="Haridas S."/>
            <person name="Albert R."/>
            <person name="Binder M."/>
            <person name="Bloem J."/>
            <person name="Labutti K."/>
            <person name="Salamov A."/>
            <person name="Andreopoulos B."/>
            <person name="Baker S."/>
            <person name="Barry K."/>
            <person name="Bills G."/>
            <person name="Bluhm B."/>
            <person name="Cannon C."/>
            <person name="Castanera R."/>
            <person name="Culley D."/>
            <person name="Daum C."/>
            <person name="Ezra D."/>
            <person name="Gonzalez J."/>
            <person name="Henrissat B."/>
            <person name="Kuo A."/>
            <person name="Liang C."/>
            <person name="Lipzen A."/>
            <person name="Lutzoni F."/>
            <person name="Magnuson J."/>
            <person name="Mondo S."/>
            <person name="Nolan M."/>
            <person name="Ohm R."/>
            <person name="Pangilinan J."/>
            <person name="Park H.-J."/>
            <person name="Ramirez L."/>
            <person name="Alfaro M."/>
            <person name="Sun H."/>
            <person name="Tritt A."/>
            <person name="Yoshinaga Y."/>
            <person name="Zwiers L.-H."/>
            <person name="Turgeon B."/>
            <person name="Goodwin S."/>
            <person name="Spatafora J."/>
            <person name="Crous P."/>
            <person name="Grigoriev I."/>
        </authorList>
    </citation>
    <scope>NUCLEOTIDE SEQUENCE</scope>
    <source>
        <strain evidence="2">CBS 119925</strain>
    </source>
</reference>